<dbReference type="OrthoDB" id="191037at2759"/>
<protein>
    <recommendedName>
        <fullName evidence="3">Aminoglycoside phosphotransferase domain-containing protein</fullName>
    </recommendedName>
</protein>
<dbReference type="Pfam" id="PF02958">
    <property type="entry name" value="EcKL"/>
    <property type="match status" value="1"/>
</dbReference>
<reference evidence="1 2" key="1">
    <citation type="journal article" date="2019" name="Sci. Rep.">
        <title>Comparative genomics of chytrid fungi reveal insights into the obligate biotrophic and pathogenic lifestyle of Synchytrium endobioticum.</title>
        <authorList>
            <person name="van de Vossenberg B.T.L.H."/>
            <person name="Warris S."/>
            <person name="Nguyen H.D.T."/>
            <person name="van Gent-Pelzer M.P.E."/>
            <person name="Joly D.L."/>
            <person name="van de Geest H.C."/>
            <person name="Bonants P.J.M."/>
            <person name="Smith D.S."/>
            <person name="Levesque C.A."/>
            <person name="van der Lee T.A.J."/>
        </authorList>
    </citation>
    <scope>NUCLEOTIDE SEQUENCE [LARGE SCALE GENOMIC DNA]</scope>
    <source>
        <strain evidence="1 2">CBS 675.73</strain>
    </source>
</reference>
<organism evidence="1 2">
    <name type="scientific">Chytriomyces confervae</name>
    <dbReference type="NCBI Taxonomy" id="246404"/>
    <lineage>
        <taxon>Eukaryota</taxon>
        <taxon>Fungi</taxon>
        <taxon>Fungi incertae sedis</taxon>
        <taxon>Chytridiomycota</taxon>
        <taxon>Chytridiomycota incertae sedis</taxon>
        <taxon>Chytridiomycetes</taxon>
        <taxon>Chytridiales</taxon>
        <taxon>Chytriomycetaceae</taxon>
        <taxon>Chytriomyces</taxon>
    </lineage>
</organism>
<keyword evidence="2" id="KW-1185">Reference proteome</keyword>
<comment type="caution">
    <text evidence="1">The sequence shown here is derived from an EMBL/GenBank/DDBJ whole genome shotgun (WGS) entry which is preliminary data.</text>
</comment>
<dbReference type="InterPro" id="IPR011009">
    <property type="entry name" value="Kinase-like_dom_sf"/>
</dbReference>
<gene>
    <name evidence="1" type="ORF">CcCBS67573_g01936</name>
</gene>
<accession>A0A507FKP6</accession>
<proteinExistence type="predicted"/>
<dbReference type="SUPFAM" id="SSF56112">
    <property type="entry name" value="Protein kinase-like (PK-like)"/>
    <property type="match status" value="1"/>
</dbReference>
<sequence>MNFKNLSDPVWISENISDLGGPVTSVNLTPLLGSGGLNNAMHVLTVTVSDTTETKQTDKRFIVKSTASEAASLSLAQHLGLAREAFFLLSPNGRIPAKHLPQVKFAHGDMVTGEKIIIMDELSSHIQSGYLFGKCSPHNWAKDLESVTGIPEGPQRQEMTRRVTRHAFEAAAKVHAAFWKDRTILDRSWMRASDWMQGEGQASWEAAQKAATDCWAEATKKIAEGQSSIQWNPKLLQCMDASFAKISWQEYRRKVMDPDHVFTLVHGDYHPANMMWKFGKDGEDEDSLIILDWEVVGFGSGPQDCAQYLISHMYPHEQRMWEGELIQAYHSMLVQSGVDQSTYPLDHCKKDFVSGGIARWVWLFAHLAAKCPDDWVKYFHDQLAAFIEDHHITPDNIEMPRV</sequence>
<dbReference type="Proteomes" id="UP000320333">
    <property type="component" value="Unassembled WGS sequence"/>
</dbReference>
<dbReference type="AlphaFoldDB" id="A0A507FKP6"/>
<dbReference type="PANTHER" id="PTHR11012">
    <property type="entry name" value="PROTEIN KINASE-LIKE DOMAIN-CONTAINING"/>
    <property type="match status" value="1"/>
</dbReference>
<dbReference type="Gene3D" id="3.90.1200.10">
    <property type="match status" value="1"/>
</dbReference>
<evidence type="ECO:0008006" key="3">
    <source>
        <dbReference type="Google" id="ProtNLM"/>
    </source>
</evidence>
<evidence type="ECO:0000313" key="2">
    <source>
        <dbReference type="Proteomes" id="UP000320333"/>
    </source>
</evidence>
<name>A0A507FKP6_9FUNG</name>
<evidence type="ECO:0000313" key="1">
    <source>
        <dbReference type="EMBL" id="TPX76802.1"/>
    </source>
</evidence>
<dbReference type="InterPro" id="IPR004119">
    <property type="entry name" value="EcKL"/>
</dbReference>
<dbReference type="STRING" id="246404.A0A507FKP6"/>
<dbReference type="EMBL" id="QEAP01000036">
    <property type="protein sequence ID" value="TPX76802.1"/>
    <property type="molecule type" value="Genomic_DNA"/>
</dbReference>
<dbReference type="PANTHER" id="PTHR11012:SF30">
    <property type="entry name" value="PROTEIN KINASE-LIKE DOMAIN-CONTAINING"/>
    <property type="match status" value="1"/>
</dbReference>